<name>A0A4Y7WPS7_9BACI</name>
<gene>
    <name evidence="8" type="primary">resA</name>
    <name evidence="8" type="ORF">E2L03_00990</name>
</gene>
<keyword evidence="6" id="KW-1133">Transmembrane helix</keyword>
<dbReference type="Proteomes" id="UP000298210">
    <property type="component" value="Unassembled WGS sequence"/>
</dbReference>
<keyword evidence="4" id="KW-1015">Disulfide bond</keyword>
<dbReference type="SUPFAM" id="SSF52833">
    <property type="entry name" value="Thioredoxin-like"/>
    <property type="match status" value="1"/>
</dbReference>
<evidence type="ECO:0000256" key="4">
    <source>
        <dbReference type="ARBA" id="ARBA00023157"/>
    </source>
</evidence>
<evidence type="ECO:0000256" key="6">
    <source>
        <dbReference type="SAM" id="Phobius"/>
    </source>
</evidence>
<dbReference type="NCBIfam" id="NF002854">
    <property type="entry name" value="PRK03147.1"/>
    <property type="match status" value="1"/>
</dbReference>
<dbReference type="Gene3D" id="3.40.30.10">
    <property type="entry name" value="Glutaredoxin"/>
    <property type="match status" value="1"/>
</dbReference>
<keyword evidence="2" id="KW-0201">Cytochrome c-type biogenesis</keyword>
<dbReference type="Pfam" id="PF08534">
    <property type="entry name" value="Redoxin"/>
    <property type="match status" value="1"/>
</dbReference>
<dbReference type="InterPro" id="IPR013740">
    <property type="entry name" value="Redoxin"/>
</dbReference>
<dbReference type="CDD" id="cd02966">
    <property type="entry name" value="TlpA_like_family"/>
    <property type="match status" value="1"/>
</dbReference>
<sequence length="182" mass="20884">MERGAHPLSKKKRSITRLMILLIIAGAVGYTFYANSQSNDGVVRAGDQAENFALRDLDDNRFEMAQQEGKGVFVNFWATYCEPCEREMPHIENVYKDYKGDVEMIAINVDESELTVDTFVSRHKLSFPIAIDRRQEVTRAYGIRPLPATLVIDEHGEVQHYYQGEMTEVMVREFFEKVVPEG</sequence>
<dbReference type="InterPro" id="IPR013766">
    <property type="entry name" value="Thioredoxin_domain"/>
</dbReference>
<dbReference type="PROSITE" id="PS51352">
    <property type="entry name" value="THIOREDOXIN_2"/>
    <property type="match status" value="1"/>
</dbReference>
<dbReference type="GO" id="GO:0017004">
    <property type="term" value="P:cytochrome complex assembly"/>
    <property type="evidence" value="ECO:0007669"/>
    <property type="project" value="UniProtKB-KW"/>
</dbReference>
<proteinExistence type="predicted"/>
<organism evidence="8 9">
    <name type="scientific">Shouchella lehensis</name>
    <dbReference type="NCBI Taxonomy" id="300825"/>
    <lineage>
        <taxon>Bacteria</taxon>
        <taxon>Bacillati</taxon>
        <taxon>Bacillota</taxon>
        <taxon>Bacilli</taxon>
        <taxon>Bacillales</taxon>
        <taxon>Bacillaceae</taxon>
        <taxon>Shouchella</taxon>
    </lineage>
</organism>
<comment type="caution">
    <text evidence="8">The sequence shown here is derived from an EMBL/GenBank/DDBJ whole genome shotgun (WGS) entry which is preliminary data.</text>
</comment>
<comment type="subcellular location">
    <subcellularLocation>
        <location evidence="1">Cell envelope</location>
    </subcellularLocation>
</comment>
<evidence type="ECO:0000256" key="1">
    <source>
        <dbReference type="ARBA" id="ARBA00004196"/>
    </source>
</evidence>
<dbReference type="InterPro" id="IPR050553">
    <property type="entry name" value="Thioredoxin_ResA/DsbE_sf"/>
</dbReference>
<keyword evidence="6" id="KW-0812">Transmembrane</keyword>
<dbReference type="PROSITE" id="PS00194">
    <property type="entry name" value="THIOREDOXIN_1"/>
    <property type="match status" value="1"/>
</dbReference>
<keyword evidence="5" id="KW-0676">Redox-active center</keyword>
<evidence type="ECO:0000256" key="3">
    <source>
        <dbReference type="ARBA" id="ARBA00022968"/>
    </source>
</evidence>
<evidence type="ECO:0000313" key="9">
    <source>
        <dbReference type="Proteomes" id="UP000298210"/>
    </source>
</evidence>
<keyword evidence="3" id="KW-0735">Signal-anchor</keyword>
<dbReference type="PANTHER" id="PTHR42852:SF6">
    <property type="entry name" value="THIOL:DISULFIDE INTERCHANGE PROTEIN DSBE"/>
    <property type="match status" value="1"/>
</dbReference>
<dbReference type="GO" id="GO:0016491">
    <property type="term" value="F:oxidoreductase activity"/>
    <property type="evidence" value="ECO:0007669"/>
    <property type="project" value="InterPro"/>
</dbReference>
<dbReference type="EMBL" id="SNUX01000001">
    <property type="protein sequence ID" value="TES50538.1"/>
    <property type="molecule type" value="Genomic_DNA"/>
</dbReference>
<evidence type="ECO:0000259" key="7">
    <source>
        <dbReference type="PROSITE" id="PS51352"/>
    </source>
</evidence>
<keyword evidence="6" id="KW-0472">Membrane</keyword>
<dbReference type="InterPro" id="IPR017937">
    <property type="entry name" value="Thioredoxin_CS"/>
</dbReference>
<dbReference type="GO" id="GO:0030313">
    <property type="term" value="C:cell envelope"/>
    <property type="evidence" value="ECO:0007669"/>
    <property type="project" value="UniProtKB-SubCell"/>
</dbReference>
<dbReference type="AlphaFoldDB" id="A0A4Y7WPS7"/>
<feature type="domain" description="Thioredoxin" evidence="7">
    <location>
        <begin position="43"/>
        <end position="180"/>
    </location>
</feature>
<accession>A0A4Y7WPS7</accession>
<evidence type="ECO:0000256" key="2">
    <source>
        <dbReference type="ARBA" id="ARBA00022748"/>
    </source>
</evidence>
<dbReference type="PANTHER" id="PTHR42852">
    <property type="entry name" value="THIOL:DISULFIDE INTERCHANGE PROTEIN DSBE"/>
    <property type="match status" value="1"/>
</dbReference>
<reference evidence="8 9" key="1">
    <citation type="submission" date="2019-03" db="EMBL/GenBank/DDBJ databases">
        <authorList>
            <person name="Liu G."/>
        </authorList>
    </citation>
    <scope>NUCLEOTIDE SEQUENCE [LARGE SCALE GENOMIC DNA]</scope>
    <source>
        <strain evidence="8 9">DSM 19099</strain>
    </source>
</reference>
<evidence type="ECO:0000256" key="5">
    <source>
        <dbReference type="ARBA" id="ARBA00023284"/>
    </source>
</evidence>
<feature type="transmembrane region" description="Helical" evidence="6">
    <location>
        <begin position="15"/>
        <end position="33"/>
    </location>
</feature>
<protein>
    <submittedName>
        <fullName evidence="8">Thiol-disulfide oxidoreductase ResA</fullName>
    </submittedName>
</protein>
<evidence type="ECO:0000313" key="8">
    <source>
        <dbReference type="EMBL" id="TES50538.1"/>
    </source>
</evidence>
<dbReference type="InterPro" id="IPR036249">
    <property type="entry name" value="Thioredoxin-like_sf"/>
</dbReference>